<organism evidence="1">
    <name type="scientific">Latid herpesvirus 1</name>
    <dbReference type="NCBI Taxonomy" id="3096545"/>
    <lineage>
        <taxon>Viruses</taxon>
        <taxon>Duplodnaviria</taxon>
        <taxon>Heunggongvirae</taxon>
        <taxon>Peploviricota</taxon>
        <taxon>Herviviricetes</taxon>
        <taxon>Herpesvirales</taxon>
    </lineage>
</organism>
<accession>A0AB33V6I2</accession>
<reference evidence="1" key="1">
    <citation type="submission" date="2023-06" db="EMBL/GenBank/DDBJ databases">
        <authorList>
            <person name="Mercer L.K."/>
            <person name="Harding E.F."/>
            <person name="Sridhar T."/>
            <person name="White P.A."/>
        </authorList>
    </citation>
    <scope>NUCLEOTIDE SEQUENCE</scope>
</reference>
<sequence length="407" mass="44773">MRIQPIPAADTMSFVPSLSAPVSFFVPLVARRSSGAQGEYSVCEATLPIPRQFRTGGVLMVEKVTVDLTETTYGPRTQGVFTLTDPLDDSAHLVPPTVRTTVALPAENHQLYPYSEESGDLNWAAGILGVEVDHKLCDQTNIRKTVMSCLGVDTDIERPLVKRIEESVTALKAGDADAVSRHALKCLGCNQLGEMRLEETGGELCLRMPLHPPGLNCPLKGPSNLFVVQLRDGVVEHPLKYVAAFLRGLAAEMPGPIHGVALELQQEILGRLVKTSQNFKCTEVSSFPMSVRFYESQRTETLIPLKLLDRLLDYKLLMTAMGGTLIDPLVTESMKLHVFSTARRVSSASDLNFSASVKISFRQFPTRSPQRLIKCLQNHPGYDADVHANGSLKNLSFENIMRLCDLK</sequence>
<evidence type="ECO:0000313" key="1">
    <source>
        <dbReference type="EMBL" id="DBA59380.1"/>
    </source>
</evidence>
<reference evidence="1" key="2">
    <citation type="journal article" date="2024" name="Virology">
        <title>Novel viruses discovered in metatranscriptomic analysis of farmed barramundi in Asia and Australia.</title>
        <authorList>
            <person name="Mercer L.K."/>
            <person name="Harding E.F."/>
            <person name="Sridhar T."/>
            <person name="White P.A."/>
        </authorList>
    </citation>
    <scope>NUCLEOTIDE SEQUENCE</scope>
</reference>
<dbReference type="EMBL" id="BK064844">
    <property type="protein sequence ID" value="DBA59380.1"/>
    <property type="molecule type" value="Genomic_DNA"/>
</dbReference>
<name>A0AB33V6I2_9VIRU</name>
<protein>
    <submittedName>
        <fullName evidence="1">ORF55</fullName>
    </submittedName>
</protein>
<proteinExistence type="predicted"/>